<dbReference type="CDD" id="cd01650">
    <property type="entry name" value="RT_nLTR_like"/>
    <property type="match status" value="1"/>
</dbReference>
<dbReference type="OMA" id="SHIRTRC"/>
<evidence type="ECO:0000313" key="3">
    <source>
        <dbReference type="EMBL" id="OJT05541.1"/>
    </source>
</evidence>
<dbReference type="OrthoDB" id="2802125at2759"/>
<evidence type="ECO:0000256" key="1">
    <source>
        <dbReference type="SAM" id="MobiDB-lite"/>
    </source>
</evidence>
<dbReference type="STRING" id="154538.A0A1M2VD09"/>
<protein>
    <recommendedName>
        <fullName evidence="2">Reverse transcriptase domain-containing protein</fullName>
    </recommendedName>
</protein>
<reference evidence="3 4" key="1">
    <citation type="submission" date="2016-10" db="EMBL/GenBank/DDBJ databases">
        <title>Genome sequence of the basidiomycete white-rot fungus Trametes pubescens.</title>
        <authorList>
            <person name="Makela M.R."/>
            <person name="Granchi Z."/>
            <person name="Peng M."/>
            <person name="De Vries R.P."/>
            <person name="Grigoriev I."/>
            <person name="Riley R."/>
            <person name="Hilden K."/>
        </authorList>
    </citation>
    <scope>NUCLEOTIDE SEQUENCE [LARGE SCALE GENOMIC DNA]</scope>
    <source>
        <strain evidence="3 4">FBCC735</strain>
    </source>
</reference>
<dbReference type="SUPFAM" id="SSF53098">
    <property type="entry name" value="Ribonuclease H-like"/>
    <property type="match status" value="1"/>
</dbReference>
<sequence length="1003" mass="111301">MKLQATLRPLHAKLAPVVVHYGTPWMHGPPVQVYLSTAESHVDQPLSSKRAGAGLYWGPNNAYNASIAVGGAQSEARVAIAAAAMAVLTADHSRELRIHTDSEFLIQSLCHWAPQNAREKWRCPHADLLQPLDRLLRERPASVSLYLRPKHLDAAAGSHSAAAAALALQATRDAPCLLDFSALQPPPHWPARPPHADQPLDSEILAAGTDGHSLPRRPKVRSPQKRLSPMTEPTVRADHCDSLDDVQWDTSGFKSVPVLATRRRTLKRLLQAPSDGAFWEAFKALMRDKQRYVHLPATDLKDVFEVRMNPPLVLPPVFDPMTYAVNRAYAQALPPRTEDHTADRVLSRPFTLEEINDVKSHIRTRCKGSAHGLDGLGYDDVLALPSEDLRSLFQTCIDDGDAPAAWLTAIIAAIKKPGKNAKRAESYRTTGLESCLLKTLTLLIDRRLREWAEGEGHLPDSQSGFRNGQRTCNNAFILRAAIEKALSLQRPLYVAFLDLTNAFPSVDQPTLWAKLMDKGASGPLIDWLRMLYKRLVYLVRFQGEVTEAFRALAGILTGDPASPILWDIFLADFHLEPHGDGIFLGDRRVSHLELADDIAFLSLSAAGVQDKLAQFELYCATSFLLVNVPKTAATIHGALPRPPPMLYLYGEALKWTAEAAYVGMKFTSTTRNIFAHHYTVTAATARNVSIATFCAENFIVSIPTLLACDLYRARVDPHLTSGCEIVLDICETSLAELERVQHTFLRRALGLGSHSQLPPLFTETGLWPIRYRRISLALRYLKYILRDRPPLLSAAFREAWRLANGTLEGTTGALPVPVRLDLASFPTVESVEGLLSVLEQSLADSLFAMTNTSVRLPLLQTRIAAARSSDLKDICTKRAYSDHPLSVETLRRITPSVPRERRICRFCAKRWAVEDECHVLLECEGFDVSTLRGMFWTEASAVLPRLQHIAHALPTNAAVLHMLLTREKSLEILARFIASVFELCDETPCLIIRDDDALLALDL</sequence>
<evidence type="ECO:0000313" key="4">
    <source>
        <dbReference type="Proteomes" id="UP000184267"/>
    </source>
</evidence>
<feature type="region of interest" description="Disordered" evidence="1">
    <location>
        <begin position="208"/>
        <end position="236"/>
    </location>
</feature>
<evidence type="ECO:0000259" key="2">
    <source>
        <dbReference type="PROSITE" id="PS50878"/>
    </source>
</evidence>
<dbReference type="PROSITE" id="PS50878">
    <property type="entry name" value="RT_POL"/>
    <property type="match status" value="1"/>
</dbReference>
<organism evidence="3 4">
    <name type="scientific">Trametes pubescens</name>
    <name type="common">White-rot fungus</name>
    <dbReference type="NCBI Taxonomy" id="154538"/>
    <lineage>
        <taxon>Eukaryota</taxon>
        <taxon>Fungi</taxon>
        <taxon>Dikarya</taxon>
        <taxon>Basidiomycota</taxon>
        <taxon>Agaricomycotina</taxon>
        <taxon>Agaricomycetes</taxon>
        <taxon>Polyporales</taxon>
        <taxon>Polyporaceae</taxon>
        <taxon>Trametes</taxon>
    </lineage>
</organism>
<accession>A0A1M2VD09</accession>
<feature type="compositionally biased region" description="Basic residues" evidence="1">
    <location>
        <begin position="214"/>
        <end position="224"/>
    </location>
</feature>
<dbReference type="EMBL" id="MNAD01001432">
    <property type="protein sequence ID" value="OJT05541.1"/>
    <property type="molecule type" value="Genomic_DNA"/>
</dbReference>
<dbReference type="AlphaFoldDB" id="A0A1M2VD09"/>
<dbReference type="Proteomes" id="UP000184267">
    <property type="component" value="Unassembled WGS sequence"/>
</dbReference>
<dbReference type="Gene3D" id="3.30.420.10">
    <property type="entry name" value="Ribonuclease H-like superfamily/Ribonuclease H"/>
    <property type="match status" value="1"/>
</dbReference>
<comment type="caution">
    <text evidence="3">The sequence shown here is derived from an EMBL/GenBank/DDBJ whole genome shotgun (WGS) entry which is preliminary data.</text>
</comment>
<name>A0A1M2VD09_TRAPU</name>
<feature type="domain" description="Reverse transcriptase" evidence="2">
    <location>
        <begin position="395"/>
        <end position="653"/>
    </location>
</feature>
<dbReference type="InterPro" id="IPR036397">
    <property type="entry name" value="RNaseH_sf"/>
</dbReference>
<dbReference type="InterPro" id="IPR000477">
    <property type="entry name" value="RT_dom"/>
</dbReference>
<gene>
    <name evidence="3" type="ORF">TRAPUB_3628</name>
</gene>
<dbReference type="Pfam" id="PF00078">
    <property type="entry name" value="RVT_1"/>
    <property type="match status" value="1"/>
</dbReference>
<keyword evidence="4" id="KW-1185">Reference proteome</keyword>
<dbReference type="InterPro" id="IPR012337">
    <property type="entry name" value="RNaseH-like_sf"/>
</dbReference>
<proteinExistence type="predicted"/>
<dbReference type="GO" id="GO:0003676">
    <property type="term" value="F:nucleic acid binding"/>
    <property type="evidence" value="ECO:0007669"/>
    <property type="project" value="InterPro"/>
</dbReference>
<dbReference type="PANTHER" id="PTHR19446">
    <property type="entry name" value="REVERSE TRANSCRIPTASES"/>
    <property type="match status" value="1"/>
</dbReference>